<evidence type="ECO:0000313" key="2">
    <source>
        <dbReference type="EMBL" id="PVD31988.1"/>
    </source>
</evidence>
<proteinExistence type="predicted"/>
<reference evidence="2 3" key="1">
    <citation type="submission" date="2018-04" db="EMBL/GenBank/DDBJ databases">
        <title>The genome of golden apple snail Pomacea canaliculata provides insight into stress tolerance and invasive adaptation.</title>
        <authorList>
            <person name="Liu C."/>
            <person name="Liu B."/>
            <person name="Ren Y."/>
            <person name="Zhang Y."/>
            <person name="Wang H."/>
            <person name="Li S."/>
            <person name="Jiang F."/>
            <person name="Yin L."/>
            <person name="Zhang G."/>
            <person name="Qian W."/>
            <person name="Fan W."/>
        </authorList>
    </citation>
    <scope>NUCLEOTIDE SEQUENCE [LARGE SCALE GENOMIC DNA]</scope>
    <source>
        <strain evidence="2">SZHN2017</strain>
        <tissue evidence="2">Muscle</tissue>
    </source>
</reference>
<keyword evidence="1" id="KW-1133">Transmembrane helix</keyword>
<dbReference type="STRING" id="400727.A0A2T7PEZ5"/>
<dbReference type="InterPro" id="IPR005049">
    <property type="entry name" value="STL-like"/>
</dbReference>
<dbReference type="OrthoDB" id="6055017at2759"/>
<comment type="caution">
    <text evidence="2">The sequence shown here is derived from an EMBL/GenBank/DDBJ whole genome shotgun (WGS) entry which is preliminary data.</text>
</comment>
<dbReference type="Proteomes" id="UP000245119">
    <property type="component" value="Linkage Group LG4"/>
</dbReference>
<keyword evidence="1" id="KW-0472">Membrane</keyword>
<name>A0A2T7PEZ5_POMCA</name>
<evidence type="ECO:0000256" key="1">
    <source>
        <dbReference type="SAM" id="Phobius"/>
    </source>
</evidence>
<gene>
    <name evidence="2" type="ORF">C0Q70_07414</name>
</gene>
<feature type="transmembrane region" description="Helical" evidence="1">
    <location>
        <begin position="102"/>
        <end position="121"/>
    </location>
</feature>
<keyword evidence="3" id="KW-1185">Reference proteome</keyword>
<dbReference type="PANTHER" id="PTHR31362">
    <property type="entry name" value="GLYCOSYLTRANSFERASE STELLO1-RELATED"/>
    <property type="match status" value="1"/>
</dbReference>
<protein>
    <submittedName>
        <fullName evidence="2">Uncharacterized protein</fullName>
    </submittedName>
</protein>
<dbReference type="EMBL" id="PZQS01000004">
    <property type="protein sequence ID" value="PVD31988.1"/>
    <property type="molecule type" value="Genomic_DNA"/>
</dbReference>
<dbReference type="AlphaFoldDB" id="A0A2T7PEZ5"/>
<dbReference type="PANTHER" id="PTHR31362:SF0">
    <property type="entry name" value="EXOSTOSIN DOMAIN-CONTAINING PROTEIN-RELATED"/>
    <property type="match status" value="1"/>
</dbReference>
<keyword evidence="1" id="KW-0812">Transmembrane</keyword>
<accession>A0A2T7PEZ5</accession>
<sequence length="427" mass="48967">MINIVTQRKCNLFGVDERDIGLILLPLTSRVTLQAIGSNILRRLHLFTQCPDPLTELILYATSGYQQSACGVVTICCTLGQSQPRQLVIVLRALRMGHKKALVVYLVLCCATVLTILLSVWTTTGMFFTVHRSEEQTINPVGDPFVCLPVRRHPWHGKVQPEVPGLFINSTVYSSWTKEGNAMDVVGHLHSKMCPESSALPKVPLTFPDILLIVDFNSPNLYRVIPYLELLYRRHFADILYCGDDPETLKDIIVQKNITFPVYFLYIPDYAWQMKYRCLEYAMKMCGDYKGYLLIGDDTLVNVKTLKALGKDRVLVGKDFLRWVVNTTHFNEDWMWWELEGGRNAMLGVLNELVHRHIGLHDLYTQVFAVTRSARAPRPVRNVVTYPHNSHQPTYTVSPDRDRLQRRLMRKHNGYDFLFLATDHGES</sequence>
<evidence type="ECO:0000313" key="3">
    <source>
        <dbReference type="Proteomes" id="UP000245119"/>
    </source>
</evidence>
<organism evidence="2 3">
    <name type="scientific">Pomacea canaliculata</name>
    <name type="common">Golden apple snail</name>
    <dbReference type="NCBI Taxonomy" id="400727"/>
    <lineage>
        <taxon>Eukaryota</taxon>
        <taxon>Metazoa</taxon>
        <taxon>Spiralia</taxon>
        <taxon>Lophotrochozoa</taxon>
        <taxon>Mollusca</taxon>
        <taxon>Gastropoda</taxon>
        <taxon>Caenogastropoda</taxon>
        <taxon>Architaenioglossa</taxon>
        <taxon>Ampullarioidea</taxon>
        <taxon>Ampullariidae</taxon>
        <taxon>Pomacea</taxon>
    </lineage>
</organism>